<protein>
    <submittedName>
        <fullName evidence="1">Uncharacterized protein</fullName>
    </submittedName>
</protein>
<proteinExistence type="predicted"/>
<comment type="caution">
    <text evidence="1">The sequence shown here is derived from an EMBL/GenBank/DDBJ whole genome shotgun (WGS) entry which is preliminary data.</text>
</comment>
<accession>A0A4Y2TDX5</accession>
<evidence type="ECO:0000313" key="1">
    <source>
        <dbReference type="EMBL" id="GBN98792.1"/>
    </source>
</evidence>
<dbReference type="EMBL" id="BGPR01027927">
    <property type="protein sequence ID" value="GBN98792.1"/>
    <property type="molecule type" value="Genomic_DNA"/>
</dbReference>
<evidence type="ECO:0000313" key="2">
    <source>
        <dbReference type="Proteomes" id="UP000499080"/>
    </source>
</evidence>
<organism evidence="1 2">
    <name type="scientific">Araneus ventricosus</name>
    <name type="common">Orbweaver spider</name>
    <name type="synonym">Epeira ventricosa</name>
    <dbReference type="NCBI Taxonomy" id="182803"/>
    <lineage>
        <taxon>Eukaryota</taxon>
        <taxon>Metazoa</taxon>
        <taxon>Ecdysozoa</taxon>
        <taxon>Arthropoda</taxon>
        <taxon>Chelicerata</taxon>
        <taxon>Arachnida</taxon>
        <taxon>Araneae</taxon>
        <taxon>Araneomorphae</taxon>
        <taxon>Entelegynae</taxon>
        <taxon>Araneoidea</taxon>
        <taxon>Araneidae</taxon>
        <taxon>Araneus</taxon>
    </lineage>
</organism>
<reference evidence="1 2" key="1">
    <citation type="journal article" date="2019" name="Sci. Rep.">
        <title>Orb-weaving spider Araneus ventricosus genome elucidates the spidroin gene catalogue.</title>
        <authorList>
            <person name="Kono N."/>
            <person name="Nakamura H."/>
            <person name="Ohtoshi R."/>
            <person name="Moran D.A.P."/>
            <person name="Shinohara A."/>
            <person name="Yoshida Y."/>
            <person name="Fujiwara M."/>
            <person name="Mori M."/>
            <person name="Tomita M."/>
            <person name="Arakawa K."/>
        </authorList>
    </citation>
    <scope>NUCLEOTIDE SEQUENCE [LARGE SCALE GENOMIC DNA]</scope>
</reference>
<gene>
    <name evidence="1" type="ORF">AVEN_109618_1</name>
</gene>
<name>A0A4Y2TDX5_ARAVE</name>
<sequence length="93" mass="10620">MNKSGSNSADKFDRDNWSGQLTISWAMDGKLNTPPKSALVGNLMNCEIRYLARLTIWQEKICCLDPHEGYKEKPQNPLLIIAPPIFYPSVYIY</sequence>
<dbReference type="AlphaFoldDB" id="A0A4Y2TDX5"/>
<keyword evidence="2" id="KW-1185">Reference proteome</keyword>
<dbReference type="Proteomes" id="UP000499080">
    <property type="component" value="Unassembled WGS sequence"/>
</dbReference>